<name>A0ABT7BV10_9CYAN</name>
<protein>
    <submittedName>
        <fullName evidence="6">DUF86 domain-containing protein</fullName>
    </submittedName>
</protein>
<dbReference type="PANTHER" id="PTHR34139:SF1">
    <property type="entry name" value="RNASE MJ1380-RELATED"/>
    <property type="match status" value="1"/>
</dbReference>
<evidence type="ECO:0000256" key="4">
    <source>
        <dbReference type="ARBA" id="ARBA00022741"/>
    </source>
</evidence>
<evidence type="ECO:0000313" key="6">
    <source>
        <dbReference type="EMBL" id="MDJ1183025.1"/>
    </source>
</evidence>
<reference evidence="6 7" key="1">
    <citation type="submission" date="2023-01" db="EMBL/GenBank/DDBJ databases">
        <title>Novel diversity within Roseofilum (Cyanobacteria; Desertifilaceae) from marine benthic mats with descriptions of four novel species.</title>
        <authorList>
            <person name="Wang Y."/>
            <person name="Berthold D.E."/>
            <person name="Hu J."/>
            <person name="Lefler F.W."/>
            <person name="Laughinghouse H.D. IV."/>
        </authorList>
    </citation>
    <scope>NUCLEOTIDE SEQUENCE [LARGE SCALE GENOMIC DNA]</scope>
    <source>
        <strain evidence="6 7">BLCC-M143</strain>
    </source>
</reference>
<keyword evidence="3" id="KW-0540">Nuclease</keyword>
<dbReference type="InterPro" id="IPR008201">
    <property type="entry name" value="HepT-like"/>
</dbReference>
<dbReference type="Pfam" id="PF01934">
    <property type="entry name" value="HepT-like"/>
    <property type="match status" value="1"/>
</dbReference>
<evidence type="ECO:0000256" key="1">
    <source>
        <dbReference type="ARBA" id="ARBA00022553"/>
    </source>
</evidence>
<keyword evidence="1" id="KW-0597">Phosphoprotein</keyword>
<dbReference type="PANTHER" id="PTHR34139">
    <property type="entry name" value="UPF0331 PROTEIN MJ0127"/>
    <property type="match status" value="1"/>
</dbReference>
<sequence>MSSRESLERIQDILAAVSRIQKRTIDLTFAEFEADDTIVSACLYDFIIIGEAAINVPLEIRSRYSHIPWRLMGDMRNVIVHEYFQINLDIIWHTIQDYLPPLILPLQGIIDRENLTDK</sequence>
<organism evidence="6 7">
    <name type="scientific">Roseofilum casamattae BLCC-M143</name>
    <dbReference type="NCBI Taxonomy" id="3022442"/>
    <lineage>
        <taxon>Bacteria</taxon>
        <taxon>Bacillati</taxon>
        <taxon>Cyanobacteriota</taxon>
        <taxon>Cyanophyceae</taxon>
        <taxon>Desertifilales</taxon>
        <taxon>Desertifilaceae</taxon>
        <taxon>Roseofilum</taxon>
        <taxon>Roseofilum casamattae</taxon>
    </lineage>
</organism>
<evidence type="ECO:0000256" key="3">
    <source>
        <dbReference type="ARBA" id="ARBA00022722"/>
    </source>
</evidence>
<dbReference type="EMBL" id="JAQOSQ010000005">
    <property type="protein sequence ID" value="MDJ1183025.1"/>
    <property type="molecule type" value="Genomic_DNA"/>
</dbReference>
<proteinExistence type="predicted"/>
<keyword evidence="5" id="KW-0378">Hydrolase</keyword>
<comment type="caution">
    <text evidence="6">The sequence shown here is derived from an EMBL/GenBank/DDBJ whole genome shotgun (WGS) entry which is preliminary data.</text>
</comment>
<evidence type="ECO:0000313" key="7">
    <source>
        <dbReference type="Proteomes" id="UP001232992"/>
    </source>
</evidence>
<dbReference type="Proteomes" id="UP001232992">
    <property type="component" value="Unassembled WGS sequence"/>
</dbReference>
<evidence type="ECO:0000256" key="5">
    <source>
        <dbReference type="ARBA" id="ARBA00022801"/>
    </source>
</evidence>
<keyword evidence="2" id="KW-1277">Toxin-antitoxin system</keyword>
<accession>A0ABT7BV10</accession>
<dbReference type="InterPro" id="IPR051813">
    <property type="entry name" value="HepT_RNase_toxin"/>
</dbReference>
<dbReference type="RefSeq" id="WP_283757679.1">
    <property type="nucleotide sequence ID" value="NZ_JAQOSQ010000005.1"/>
</dbReference>
<keyword evidence="7" id="KW-1185">Reference proteome</keyword>
<gene>
    <name evidence="6" type="ORF">PMH09_07440</name>
</gene>
<evidence type="ECO:0000256" key="2">
    <source>
        <dbReference type="ARBA" id="ARBA00022649"/>
    </source>
</evidence>
<keyword evidence="4" id="KW-0547">Nucleotide-binding</keyword>